<name>A0A0F3GQC2_9BACT</name>
<gene>
    <name evidence="1" type="ORF">MBAV_003707</name>
</gene>
<accession>A0A0F3GQC2</accession>
<comment type="caution">
    <text evidence="1">The sequence shown here is derived from an EMBL/GenBank/DDBJ whole genome shotgun (WGS) entry which is preliminary data.</text>
</comment>
<evidence type="ECO:0000313" key="2">
    <source>
        <dbReference type="Proteomes" id="UP000033423"/>
    </source>
</evidence>
<dbReference type="EMBL" id="LACI01001623">
    <property type="protein sequence ID" value="KJU84101.1"/>
    <property type="molecule type" value="Genomic_DNA"/>
</dbReference>
<protein>
    <submittedName>
        <fullName evidence="1">Uncharacterized protein</fullName>
    </submittedName>
</protein>
<sequence length="660" mass="74993">MNPFENDIVSRPRDTLASIGLNDDILNKLILKFETRKDSSAVRKPLKAQLVLSSEPGYGKSHLIGRLFGKLSQHATLVYLTPFVDSATCWKSILRRTVQELKYNDNLDSNVASYTQLEAFAHGILVNLMESGLNSGKIKAKNKNAILNFLHTKTILDFRKTKTMLTFVQKNIAGLENMFVNELNQKSINLNVTSTSSWFRVLFTYAYLSADNNITGACLAWLNGESIDTEEAQQIGIKKGDIPHSDISSGERNALSKDRILDFCSLAIFYRPFVFCFDQTENYLADKSLIPALDSVIQVLVNDCYNQMTVITANRQPWKIISEDLQVACKQRIETLQLKGINKKQASELIELRFTGLSDSDKEKFIGDGKWLTEIFQQTPEIAIRSFIHTCKDRFGKAPNVITTEALYQASMENRKSVLKSLVFDDGILNWLVCKAVRGIPELTINKIKDDKGYFTVQWKLNGRHIYFGFEDGSNVARWQAIAKKAQLLYQKNRNTKVVMLRTHELSPIPGPGWIKTAPLIEMAKRECLHILHLQSPDKDPMIIELYAAFDLYSEAVSGDIRFTTDEVLDDAFVRKTLQRLWDIILTPITPQPPPPSNDGLEGQIRSIVEKERFMNLDDLVSKLSPDASRETTLQICQQIKQIRVTAHPHMVVLQWQRNQ</sequence>
<organism evidence="1 2">
    <name type="scientific">Candidatus Magnetobacterium bavaricum</name>
    <dbReference type="NCBI Taxonomy" id="29290"/>
    <lineage>
        <taxon>Bacteria</taxon>
        <taxon>Pseudomonadati</taxon>
        <taxon>Nitrospirota</taxon>
        <taxon>Thermodesulfovibrionia</taxon>
        <taxon>Thermodesulfovibrionales</taxon>
        <taxon>Candidatus Magnetobacteriaceae</taxon>
        <taxon>Candidatus Magnetobacterium</taxon>
    </lineage>
</organism>
<proteinExistence type="predicted"/>
<evidence type="ECO:0000313" key="1">
    <source>
        <dbReference type="EMBL" id="KJU84101.1"/>
    </source>
</evidence>
<reference evidence="1 2" key="1">
    <citation type="submission" date="2015-02" db="EMBL/GenBank/DDBJ databases">
        <title>Single-cell genomics of uncultivated deep-branching MTB reveals a conserved set of magnetosome genes.</title>
        <authorList>
            <person name="Kolinko S."/>
            <person name="Richter M."/>
            <person name="Glockner F.O."/>
            <person name="Brachmann A."/>
            <person name="Schuler D."/>
        </authorList>
    </citation>
    <scope>NUCLEOTIDE SEQUENCE [LARGE SCALE GENOMIC DNA]</scope>
    <source>
        <strain evidence="1">TM-1</strain>
    </source>
</reference>
<dbReference type="PATRIC" id="fig|29290.4.peg.4933"/>
<dbReference type="AlphaFoldDB" id="A0A0F3GQC2"/>
<dbReference type="Proteomes" id="UP000033423">
    <property type="component" value="Unassembled WGS sequence"/>
</dbReference>
<keyword evidence="2" id="KW-1185">Reference proteome</keyword>